<proteinExistence type="inferred from homology"/>
<dbReference type="GO" id="GO:0005886">
    <property type="term" value="C:plasma membrane"/>
    <property type="evidence" value="ECO:0007669"/>
    <property type="project" value="UniProtKB-SubCell"/>
</dbReference>
<dbReference type="Pfam" id="PF10699">
    <property type="entry name" value="HAP2-GCS1"/>
    <property type="match status" value="1"/>
</dbReference>
<evidence type="ECO:0000256" key="9">
    <source>
        <dbReference type="ARBA" id="ARBA00023157"/>
    </source>
</evidence>
<evidence type="ECO:0000256" key="6">
    <source>
        <dbReference type="ARBA" id="ARBA00022989"/>
    </source>
</evidence>
<evidence type="ECO:0000256" key="7">
    <source>
        <dbReference type="ARBA" id="ARBA00023121"/>
    </source>
</evidence>
<keyword evidence="14" id="KW-1185">Reference proteome</keyword>
<keyword evidence="3" id="KW-1003">Cell membrane</keyword>
<evidence type="ECO:0000256" key="11">
    <source>
        <dbReference type="SAM" id="SignalP"/>
    </source>
</evidence>
<protein>
    <recommendedName>
        <fullName evidence="12">Generative cell specific-1/HAP2 domain-containing protein</fullName>
    </recommendedName>
</protein>
<feature type="signal peptide" evidence="11">
    <location>
        <begin position="1"/>
        <end position="24"/>
    </location>
</feature>
<dbReference type="InterPro" id="IPR040326">
    <property type="entry name" value="HAP2/GCS1"/>
</dbReference>
<evidence type="ECO:0000256" key="1">
    <source>
        <dbReference type="ARBA" id="ARBA00004251"/>
    </source>
</evidence>
<dbReference type="AlphaFoldDB" id="A0A5C7H2L8"/>
<keyword evidence="8" id="KW-0472">Membrane</keyword>
<comment type="caution">
    <text evidence="13">The sequence shown here is derived from an EMBL/GenBank/DDBJ whole genome shotgun (WGS) entry which is preliminary data.</text>
</comment>
<reference evidence="14" key="1">
    <citation type="journal article" date="2019" name="Gigascience">
        <title>De novo genome assembly of the endangered Acer yangbiense, a plant species with extremely small populations endemic to Yunnan Province, China.</title>
        <authorList>
            <person name="Yang J."/>
            <person name="Wariss H.M."/>
            <person name="Tao L."/>
            <person name="Zhang R."/>
            <person name="Yun Q."/>
            <person name="Hollingsworth P."/>
            <person name="Dao Z."/>
            <person name="Luo G."/>
            <person name="Guo H."/>
            <person name="Ma Y."/>
            <person name="Sun W."/>
        </authorList>
    </citation>
    <scope>NUCLEOTIDE SEQUENCE [LARGE SCALE GENOMIC DNA]</scope>
    <source>
        <strain evidence="14">cv. Malutang</strain>
    </source>
</reference>
<dbReference type="InterPro" id="IPR018928">
    <property type="entry name" value="HAP2/GCS1_dom"/>
</dbReference>
<evidence type="ECO:0000256" key="5">
    <source>
        <dbReference type="ARBA" id="ARBA00022729"/>
    </source>
</evidence>
<keyword evidence="4" id="KW-0812">Transmembrane</keyword>
<keyword evidence="9" id="KW-1015">Disulfide bond</keyword>
<dbReference type="GO" id="GO:0008289">
    <property type="term" value="F:lipid binding"/>
    <property type="evidence" value="ECO:0007669"/>
    <property type="project" value="UniProtKB-KW"/>
</dbReference>
<dbReference type="PANTHER" id="PTHR31764">
    <property type="entry name" value="PROTEIN HAPLESS 2"/>
    <property type="match status" value="1"/>
</dbReference>
<keyword evidence="7" id="KW-0446">Lipid-binding</keyword>
<dbReference type="OrthoDB" id="1731200at2759"/>
<dbReference type="PANTHER" id="PTHR31764:SF0">
    <property type="entry name" value="GENERATIVE CELL SPECIFIC-1_HAP2 DOMAIN-CONTAINING PROTEIN"/>
    <property type="match status" value="1"/>
</dbReference>
<gene>
    <name evidence="13" type="ORF">EZV62_023503</name>
</gene>
<evidence type="ECO:0000313" key="13">
    <source>
        <dbReference type="EMBL" id="TXG50979.1"/>
    </source>
</evidence>
<feature type="chain" id="PRO_5022919553" description="Generative cell specific-1/HAP2 domain-containing protein" evidence="11">
    <location>
        <begin position="25"/>
        <end position="95"/>
    </location>
</feature>
<organism evidence="13 14">
    <name type="scientific">Acer yangbiense</name>
    <dbReference type="NCBI Taxonomy" id="1000413"/>
    <lineage>
        <taxon>Eukaryota</taxon>
        <taxon>Viridiplantae</taxon>
        <taxon>Streptophyta</taxon>
        <taxon>Embryophyta</taxon>
        <taxon>Tracheophyta</taxon>
        <taxon>Spermatophyta</taxon>
        <taxon>Magnoliopsida</taxon>
        <taxon>eudicotyledons</taxon>
        <taxon>Gunneridae</taxon>
        <taxon>Pentapetalae</taxon>
        <taxon>rosids</taxon>
        <taxon>malvids</taxon>
        <taxon>Sapindales</taxon>
        <taxon>Sapindaceae</taxon>
        <taxon>Hippocastanoideae</taxon>
        <taxon>Acereae</taxon>
        <taxon>Acer</taxon>
    </lineage>
</organism>
<evidence type="ECO:0000256" key="3">
    <source>
        <dbReference type="ARBA" id="ARBA00022475"/>
    </source>
</evidence>
<evidence type="ECO:0000259" key="12">
    <source>
        <dbReference type="Pfam" id="PF10699"/>
    </source>
</evidence>
<dbReference type="Proteomes" id="UP000323000">
    <property type="component" value="Chromosome 11"/>
</dbReference>
<evidence type="ECO:0000313" key="14">
    <source>
        <dbReference type="Proteomes" id="UP000323000"/>
    </source>
</evidence>
<sequence>MEIPKSKPIFSLVFLCFLTESVVGVQILSKSRLEKCEKSTDTANLNCTTKIVLNLAIPSGSRGRKASIVAEVMEVEENSTQKMRTLRIPHVLTIN</sequence>
<evidence type="ECO:0000256" key="4">
    <source>
        <dbReference type="ARBA" id="ARBA00022692"/>
    </source>
</evidence>
<name>A0A5C7H2L8_9ROSI</name>
<accession>A0A5C7H2L8</accession>
<feature type="domain" description="Generative cell specific-1/HAP2" evidence="12">
    <location>
        <begin position="44"/>
        <end position="93"/>
    </location>
</feature>
<dbReference type="EMBL" id="VAHF01000011">
    <property type="protein sequence ID" value="TXG50979.1"/>
    <property type="molecule type" value="Genomic_DNA"/>
</dbReference>
<evidence type="ECO:0000256" key="10">
    <source>
        <dbReference type="ARBA" id="ARBA00023279"/>
    </source>
</evidence>
<comment type="similarity">
    <text evidence="2">Belongs to the HAP2/GCS1 family.</text>
</comment>
<keyword evidence="6" id="KW-1133">Transmembrane helix</keyword>
<evidence type="ECO:0000256" key="8">
    <source>
        <dbReference type="ARBA" id="ARBA00023136"/>
    </source>
</evidence>
<comment type="subcellular location">
    <subcellularLocation>
        <location evidence="1">Cell membrane</location>
        <topology evidence="1">Single-pass type I membrane protein</topology>
    </subcellularLocation>
</comment>
<keyword evidence="5 11" id="KW-0732">Signal</keyword>
<keyword evidence="10" id="KW-0278">Fertilization</keyword>
<evidence type="ECO:0000256" key="2">
    <source>
        <dbReference type="ARBA" id="ARBA00010929"/>
    </source>
</evidence>